<feature type="non-terminal residue" evidence="2">
    <location>
        <position position="109"/>
    </location>
</feature>
<proteinExistence type="predicted"/>
<sequence>LQFADDILLLVKSESRTGPESLMQTALNRLQSLRNNRLRSWADGLKLTINALKTQCIAFTLGNAKFLPKLSLYGQQLKCKPTLRYLGIILDSGLSCRANVYAPVGNLKA</sequence>
<dbReference type="InterPro" id="IPR000477">
    <property type="entry name" value="RT_dom"/>
</dbReference>
<dbReference type="GeneID" id="9043694"/>
<evidence type="ECO:0000313" key="2">
    <source>
        <dbReference type="EMBL" id="EER00602.1"/>
    </source>
</evidence>
<feature type="non-terminal residue" evidence="2">
    <location>
        <position position="1"/>
    </location>
</feature>
<dbReference type="GeneID" id="9043691"/>
<feature type="domain" description="Reverse transcriptase" evidence="1">
    <location>
        <begin position="1"/>
        <end position="90"/>
    </location>
</feature>
<evidence type="ECO:0000313" key="4">
    <source>
        <dbReference type="Proteomes" id="UP000007800"/>
    </source>
</evidence>
<dbReference type="OrthoDB" id="412981at2759"/>
<dbReference type="Proteomes" id="UP000007800">
    <property type="component" value="Unassembled WGS sequence"/>
</dbReference>
<name>C5LRP3_PERM5</name>
<gene>
    <name evidence="2" type="ORF">Pmar_PMAR021973</name>
    <name evidence="3" type="ORF">Pmar_PMAR021976</name>
</gene>
<dbReference type="EMBL" id="GG684902">
    <property type="protein sequence ID" value="EER00605.1"/>
    <property type="molecule type" value="Genomic_DNA"/>
</dbReference>
<reference evidence="2 4" key="1">
    <citation type="submission" date="2008-07" db="EMBL/GenBank/DDBJ databases">
        <authorList>
            <person name="El-Sayed N."/>
            <person name="Caler E."/>
            <person name="Inman J."/>
            <person name="Amedeo P."/>
            <person name="Hass B."/>
            <person name="Wortman J."/>
        </authorList>
    </citation>
    <scope>NUCLEOTIDE SEQUENCE [LARGE SCALE GENOMIC DNA]</scope>
    <source>
        <strain evidence="2">ATCC 50983</strain>
        <strain evidence="4">ATCC 50983 / TXsc</strain>
    </source>
</reference>
<protein>
    <recommendedName>
        <fullName evidence="1">Reverse transcriptase domain-containing protein</fullName>
    </recommendedName>
</protein>
<accession>C5LRP3</accession>
<dbReference type="RefSeq" id="XP_002767887.1">
    <property type="nucleotide sequence ID" value="XM_002767841.1"/>
</dbReference>
<organism evidence="4">
    <name type="scientific">Perkinsus marinus (strain ATCC 50983 / TXsc)</name>
    <dbReference type="NCBI Taxonomy" id="423536"/>
    <lineage>
        <taxon>Eukaryota</taxon>
        <taxon>Sar</taxon>
        <taxon>Alveolata</taxon>
        <taxon>Perkinsozoa</taxon>
        <taxon>Perkinsea</taxon>
        <taxon>Perkinsida</taxon>
        <taxon>Perkinsidae</taxon>
        <taxon>Perkinsus</taxon>
    </lineage>
</organism>
<keyword evidence="4" id="KW-1185">Reference proteome</keyword>
<evidence type="ECO:0000313" key="3">
    <source>
        <dbReference type="EMBL" id="EER00605.1"/>
    </source>
</evidence>
<dbReference type="AlphaFoldDB" id="C5LRP3"/>
<dbReference type="EMBL" id="GG684902">
    <property type="protein sequence ID" value="EER00602.1"/>
    <property type="molecule type" value="Genomic_DNA"/>
</dbReference>
<dbReference type="PROSITE" id="PS50878">
    <property type="entry name" value="RT_POL"/>
    <property type="match status" value="1"/>
</dbReference>
<evidence type="ECO:0000259" key="1">
    <source>
        <dbReference type="PROSITE" id="PS50878"/>
    </source>
</evidence>
<dbReference type="RefSeq" id="XP_002767884.1">
    <property type="nucleotide sequence ID" value="XM_002767838.1"/>
</dbReference>